<comment type="caution">
    <text evidence="2">The sequence shown here is derived from an EMBL/GenBank/DDBJ whole genome shotgun (WGS) entry which is preliminary data.</text>
</comment>
<evidence type="ECO:0000313" key="2">
    <source>
        <dbReference type="EMBL" id="KKK93028.1"/>
    </source>
</evidence>
<accession>A0A0F8ZH09</accession>
<feature type="region of interest" description="Disordered" evidence="1">
    <location>
        <begin position="1"/>
        <end position="25"/>
    </location>
</feature>
<organism evidence="2">
    <name type="scientific">marine sediment metagenome</name>
    <dbReference type="NCBI Taxonomy" id="412755"/>
    <lineage>
        <taxon>unclassified sequences</taxon>
        <taxon>metagenomes</taxon>
        <taxon>ecological metagenomes</taxon>
    </lineage>
</organism>
<protein>
    <recommendedName>
        <fullName evidence="3">Terminase small subunit</fullName>
    </recommendedName>
</protein>
<sequence>MKRSLYFPEDSICPGGGHEAEPRHVRVRPRPRKIRDMGMRALNKQQKQALENYSNLGATPEVKKAAAIEAGYSEGYAVKAMDGLLQSRPIVQALEKAGGTDEKIAQVMFEGL</sequence>
<evidence type="ECO:0000256" key="1">
    <source>
        <dbReference type="SAM" id="MobiDB-lite"/>
    </source>
</evidence>
<evidence type="ECO:0008006" key="3">
    <source>
        <dbReference type="Google" id="ProtNLM"/>
    </source>
</evidence>
<dbReference type="AlphaFoldDB" id="A0A0F8ZH09"/>
<gene>
    <name evidence="2" type="ORF">LCGC14_2697000</name>
</gene>
<dbReference type="EMBL" id="LAZR01047952">
    <property type="protein sequence ID" value="KKK93028.1"/>
    <property type="molecule type" value="Genomic_DNA"/>
</dbReference>
<reference evidence="2" key="1">
    <citation type="journal article" date="2015" name="Nature">
        <title>Complex archaea that bridge the gap between prokaryotes and eukaryotes.</title>
        <authorList>
            <person name="Spang A."/>
            <person name="Saw J.H."/>
            <person name="Jorgensen S.L."/>
            <person name="Zaremba-Niedzwiedzka K."/>
            <person name="Martijn J."/>
            <person name="Lind A.E."/>
            <person name="van Eijk R."/>
            <person name="Schleper C."/>
            <person name="Guy L."/>
            <person name="Ettema T.J."/>
        </authorList>
    </citation>
    <scope>NUCLEOTIDE SEQUENCE</scope>
</reference>
<feature type="non-terminal residue" evidence="2">
    <location>
        <position position="112"/>
    </location>
</feature>
<name>A0A0F8ZH09_9ZZZZ</name>
<proteinExistence type="predicted"/>